<dbReference type="InterPro" id="IPR036047">
    <property type="entry name" value="F-box-like_dom_sf"/>
</dbReference>
<sequence length="154" mass="17328">MACTTTFLDLPAEIHLLICEYLDPASAVALKSASKYLRSIITVDMDELELEYWEVFYITLEMWPERVPLNHNECLSDIDVRWPTITVKSVEGCKEEVYTVKAVNDAMMHRGRLMIVGCLRGLVPLSPCSRCGDGDDLMYSIGMCQALRLSGSET</sequence>
<accession>B0Y4Y5</accession>
<proteinExistence type="predicted"/>
<organism evidence="2 3">
    <name type="scientific">Aspergillus fumigatus (strain CBS 144.89 / FGSC A1163 / CEA10)</name>
    <name type="common">Neosartorya fumigata</name>
    <dbReference type="NCBI Taxonomy" id="451804"/>
    <lineage>
        <taxon>Eukaryota</taxon>
        <taxon>Fungi</taxon>
        <taxon>Dikarya</taxon>
        <taxon>Ascomycota</taxon>
        <taxon>Pezizomycotina</taxon>
        <taxon>Eurotiomycetes</taxon>
        <taxon>Eurotiomycetidae</taxon>
        <taxon>Eurotiales</taxon>
        <taxon>Aspergillaceae</taxon>
        <taxon>Aspergillus</taxon>
        <taxon>Aspergillus subgen. Fumigati</taxon>
    </lineage>
</organism>
<dbReference type="InterPro" id="IPR001810">
    <property type="entry name" value="F-box_dom"/>
</dbReference>
<dbReference type="EMBL" id="DS499598">
    <property type="protein sequence ID" value="EDP50734.1"/>
    <property type="molecule type" value="Genomic_DNA"/>
</dbReference>
<dbReference type="HOGENOM" id="CLU_1703795_0_0_1"/>
<dbReference type="Proteomes" id="UP000001699">
    <property type="component" value="Unassembled WGS sequence"/>
</dbReference>
<dbReference type="PROSITE" id="PS50181">
    <property type="entry name" value="FBOX"/>
    <property type="match status" value="1"/>
</dbReference>
<protein>
    <submittedName>
        <fullName evidence="2">F-box domain protein</fullName>
    </submittedName>
</protein>
<dbReference type="Pfam" id="PF00646">
    <property type="entry name" value="F-box"/>
    <property type="match status" value="1"/>
</dbReference>
<dbReference type="CDD" id="cd09917">
    <property type="entry name" value="F-box_SF"/>
    <property type="match status" value="1"/>
</dbReference>
<name>B0Y4Y5_ASPFC</name>
<evidence type="ECO:0000313" key="3">
    <source>
        <dbReference type="Proteomes" id="UP000001699"/>
    </source>
</evidence>
<keyword evidence="3" id="KW-1185">Reference proteome</keyword>
<evidence type="ECO:0000259" key="1">
    <source>
        <dbReference type="PROSITE" id="PS50181"/>
    </source>
</evidence>
<dbReference type="OrthoDB" id="4509930at2759"/>
<evidence type="ECO:0000313" key="2">
    <source>
        <dbReference type="EMBL" id="EDP50734.1"/>
    </source>
</evidence>
<dbReference type="SUPFAM" id="SSF81383">
    <property type="entry name" value="F-box domain"/>
    <property type="match status" value="1"/>
</dbReference>
<gene>
    <name evidence="2" type="ORF">AFUB_070740</name>
</gene>
<reference evidence="2 3" key="1">
    <citation type="journal article" date="2008" name="PLoS Genet.">
        <title>Genomic islands in the pathogenic filamentous fungus Aspergillus fumigatus.</title>
        <authorList>
            <person name="Fedorova N.D."/>
            <person name="Khaldi N."/>
            <person name="Joardar V.S."/>
            <person name="Maiti R."/>
            <person name="Amedeo P."/>
            <person name="Anderson M.J."/>
            <person name="Crabtree J."/>
            <person name="Silva J.C."/>
            <person name="Badger J.H."/>
            <person name="Albarraq A."/>
            <person name="Angiuoli S."/>
            <person name="Bussey H."/>
            <person name="Bowyer P."/>
            <person name="Cotty P.J."/>
            <person name="Dyer P.S."/>
            <person name="Egan A."/>
            <person name="Galens K."/>
            <person name="Fraser-Liggett C.M."/>
            <person name="Haas B.J."/>
            <person name="Inman J.M."/>
            <person name="Kent R."/>
            <person name="Lemieux S."/>
            <person name="Malavazi I."/>
            <person name="Orvis J."/>
            <person name="Roemer T."/>
            <person name="Ronning C.M."/>
            <person name="Sundaram J.P."/>
            <person name="Sutton G."/>
            <person name="Turner G."/>
            <person name="Venter J.C."/>
            <person name="White O.R."/>
            <person name="Whitty B.R."/>
            <person name="Youngman P."/>
            <person name="Wolfe K.H."/>
            <person name="Goldman G.H."/>
            <person name="Wortman J.R."/>
            <person name="Jiang B."/>
            <person name="Denning D.W."/>
            <person name="Nierman W.C."/>
        </authorList>
    </citation>
    <scope>NUCLEOTIDE SEQUENCE [LARGE SCALE GENOMIC DNA]</scope>
    <source>
        <strain evidence="3">CBS 144.89 / FGSC A1163 / CEA10</strain>
    </source>
</reference>
<feature type="domain" description="F-box" evidence="1">
    <location>
        <begin position="4"/>
        <end position="56"/>
    </location>
</feature>
<dbReference type="AlphaFoldDB" id="B0Y4Y5"/>
<dbReference type="VEuPathDB" id="FungiDB:AFUB_070740"/>